<feature type="domain" description="EamA" evidence="2">
    <location>
        <begin position="154"/>
        <end position="284"/>
    </location>
</feature>
<evidence type="ECO:0000313" key="4">
    <source>
        <dbReference type="Proteomes" id="UP000295783"/>
    </source>
</evidence>
<keyword evidence="1" id="KW-0812">Transmembrane</keyword>
<dbReference type="Gene3D" id="1.10.3730.20">
    <property type="match status" value="1"/>
</dbReference>
<dbReference type="SUPFAM" id="SSF103481">
    <property type="entry name" value="Multidrug resistance efflux transporter EmrE"/>
    <property type="match status" value="2"/>
</dbReference>
<feature type="transmembrane region" description="Helical" evidence="1">
    <location>
        <begin position="155"/>
        <end position="172"/>
    </location>
</feature>
<feature type="transmembrane region" description="Helical" evidence="1">
    <location>
        <begin position="104"/>
        <end position="122"/>
    </location>
</feature>
<organism evidence="3 4">
    <name type="scientific">Dongia mobilis</name>
    <dbReference type="NCBI Taxonomy" id="578943"/>
    <lineage>
        <taxon>Bacteria</taxon>
        <taxon>Pseudomonadati</taxon>
        <taxon>Pseudomonadota</taxon>
        <taxon>Alphaproteobacteria</taxon>
        <taxon>Rhodospirillales</taxon>
        <taxon>Dongiaceae</taxon>
        <taxon>Dongia</taxon>
    </lineage>
</organism>
<feature type="transmembrane region" description="Helical" evidence="1">
    <location>
        <begin position="213"/>
        <end position="234"/>
    </location>
</feature>
<comment type="caution">
    <text evidence="3">The sequence shown here is derived from an EMBL/GenBank/DDBJ whole genome shotgun (WGS) entry which is preliminary data.</text>
</comment>
<feature type="transmembrane region" description="Helical" evidence="1">
    <location>
        <begin position="241"/>
        <end position="261"/>
    </location>
</feature>
<dbReference type="GO" id="GO:0016020">
    <property type="term" value="C:membrane"/>
    <property type="evidence" value="ECO:0007669"/>
    <property type="project" value="InterPro"/>
</dbReference>
<sequence length="301" mass="33301">MPAPTTSSHPLLGIGLMLAAMAILPFLDVVAKFLGQQNMPIVEIVWARLFFGMLITLPVAWKYGGPRGLLPDPFWMHTWRGIFLCGATFFFFWALKFLPIADTLAIFFVQPLIVTLLSPLVLGEKVGIRRWIAVLVGFVGTLVIIRPGFQEFNPGMLMALAAGTSLAIYMLLTRKMSGRAHPMVTTFHTNVAGSVLMSVAVIFFWQAPTLEQWGLFLLLGLIATAGHSLIVKAYDHAEASLLAPFAYAEMIMAVVAGWYFFGDFPDRWTFLGVGILISCALYISYRERVRRLPASVTGEHS</sequence>
<dbReference type="InterPro" id="IPR037185">
    <property type="entry name" value="EmrE-like"/>
</dbReference>
<dbReference type="Pfam" id="PF00892">
    <property type="entry name" value="EamA"/>
    <property type="match status" value="2"/>
</dbReference>
<evidence type="ECO:0000259" key="2">
    <source>
        <dbReference type="Pfam" id="PF00892"/>
    </source>
</evidence>
<dbReference type="OrthoDB" id="9812899at2"/>
<feature type="domain" description="EamA" evidence="2">
    <location>
        <begin position="12"/>
        <end position="145"/>
    </location>
</feature>
<feature type="transmembrane region" description="Helical" evidence="1">
    <location>
        <begin position="41"/>
        <end position="61"/>
    </location>
</feature>
<feature type="transmembrane region" description="Helical" evidence="1">
    <location>
        <begin position="12"/>
        <end position="35"/>
    </location>
</feature>
<accession>A0A4R6WQ75</accession>
<dbReference type="InterPro" id="IPR000620">
    <property type="entry name" value="EamA_dom"/>
</dbReference>
<reference evidence="3 4" key="1">
    <citation type="submission" date="2019-03" db="EMBL/GenBank/DDBJ databases">
        <title>Genomic Encyclopedia of Type Strains, Phase III (KMG-III): the genomes of soil and plant-associated and newly described type strains.</title>
        <authorList>
            <person name="Whitman W."/>
        </authorList>
    </citation>
    <scope>NUCLEOTIDE SEQUENCE [LARGE SCALE GENOMIC DNA]</scope>
    <source>
        <strain evidence="3 4">CGMCC 1.7660</strain>
    </source>
</reference>
<evidence type="ECO:0000256" key="1">
    <source>
        <dbReference type="SAM" id="Phobius"/>
    </source>
</evidence>
<feature type="transmembrane region" description="Helical" evidence="1">
    <location>
        <begin position="131"/>
        <end position="149"/>
    </location>
</feature>
<dbReference type="RefSeq" id="WP_133613042.1">
    <property type="nucleotide sequence ID" value="NZ_SNYW01000007.1"/>
</dbReference>
<dbReference type="AlphaFoldDB" id="A0A4R6WQ75"/>
<dbReference type="EMBL" id="SNYW01000007">
    <property type="protein sequence ID" value="TDQ83275.1"/>
    <property type="molecule type" value="Genomic_DNA"/>
</dbReference>
<dbReference type="PANTHER" id="PTHR22911">
    <property type="entry name" value="ACYL-MALONYL CONDENSING ENZYME-RELATED"/>
    <property type="match status" value="1"/>
</dbReference>
<dbReference type="Proteomes" id="UP000295783">
    <property type="component" value="Unassembled WGS sequence"/>
</dbReference>
<dbReference type="PANTHER" id="PTHR22911:SF103">
    <property type="entry name" value="BLR2811 PROTEIN"/>
    <property type="match status" value="1"/>
</dbReference>
<name>A0A4R6WQ75_9PROT</name>
<keyword evidence="1" id="KW-1133">Transmembrane helix</keyword>
<feature type="transmembrane region" description="Helical" evidence="1">
    <location>
        <begin position="184"/>
        <end position="207"/>
    </location>
</feature>
<keyword evidence="1" id="KW-0472">Membrane</keyword>
<gene>
    <name evidence="3" type="ORF">A8950_1561</name>
</gene>
<evidence type="ECO:0000313" key="3">
    <source>
        <dbReference type="EMBL" id="TDQ83275.1"/>
    </source>
</evidence>
<proteinExistence type="predicted"/>
<keyword evidence="4" id="KW-1185">Reference proteome</keyword>
<protein>
    <submittedName>
        <fullName evidence="3">Threonine/homoserine efflux transporter RhtA</fullName>
    </submittedName>
</protein>
<feature type="transmembrane region" description="Helical" evidence="1">
    <location>
        <begin position="267"/>
        <end position="285"/>
    </location>
</feature>
<feature type="transmembrane region" description="Helical" evidence="1">
    <location>
        <begin position="81"/>
        <end position="98"/>
    </location>
</feature>